<name>A0A172TFJ1_9BACL</name>
<keyword evidence="4" id="KW-0564">Palmitate</keyword>
<keyword evidence="1" id="KW-1003">Cell membrane</keyword>
<dbReference type="Gene3D" id="3.40.190.10">
    <property type="entry name" value="Periplasmic binding protein-like II"/>
    <property type="match status" value="1"/>
</dbReference>
<evidence type="ECO:0000256" key="5">
    <source>
        <dbReference type="ARBA" id="ARBA00023288"/>
    </source>
</evidence>
<dbReference type="STRING" id="1178515.SY83_05305"/>
<keyword evidence="5" id="KW-0449">Lipoprotein</keyword>
<evidence type="ECO:0000256" key="3">
    <source>
        <dbReference type="ARBA" id="ARBA00023136"/>
    </source>
</evidence>
<dbReference type="RefSeq" id="WP_068604927.1">
    <property type="nucleotide sequence ID" value="NZ_CP011388.1"/>
</dbReference>
<dbReference type="Proteomes" id="UP000076927">
    <property type="component" value="Chromosome"/>
</dbReference>
<keyword evidence="2 7" id="KW-0732">Signal</keyword>
<dbReference type="KEGG" id="pswu:SY83_05305"/>
<dbReference type="SUPFAM" id="SSF53850">
    <property type="entry name" value="Periplasmic binding protein-like II"/>
    <property type="match status" value="1"/>
</dbReference>
<dbReference type="Pfam" id="PF01547">
    <property type="entry name" value="SBP_bac_1"/>
    <property type="match status" value="1"/>
</dbReference>
<organism evidence="8 9">
    <name type="scientific">Paenibacillus swuensis</name>
    <dbReference type="NCBI Taxonomy" id="1178515"/>
    <lineage>
        <taxon>Bacteria</taxon>
        <taxon>Bacillati</taxon>
        <taxon>Bacillota</taxon>
        <taxon>Bacilli</taxon>
        <taxon>Bacillales</taxon>
        <taxon>Paenibacillaceae</taxon>
        <taxon>Paenibacillus</taxon>
    </lineage>
</organism>
<dbReference type="InterPro" id="IPR006059">
    <property type="entry name" value="SBP"/>
</dbReference>
<reference evidence="8 9" key="1">
    <citation type="submission" date="2015-01" db="EMBL/GenBank/DDBJ databases">
        <title>Paenibacillus swuensis/DY6/whole genome sequencing.</title>
        <authorList>
            <person name="Kim M.K."/>
            <person name="Srinivasan S."/>
            <person name="Lee J.-J."/>
        </authorList>
    </citation>
    <scope>NUCLEOTIDE SEQUENCE [LARGE SCALE GENOMIC DNA]</scope>
    <source>
        <strain evidence="8 9">DY6</strain>
    </source>
</reference>
<dbReference type="PANTHER" id="PTHR43649:SF33">
    <property type="entry name" value="POLYGALACTURONAN_RHAMNOGALACTURONAN-BINDING PROTEIN YTCQ"/>
    <property type="match status" value="1"/>
</dbReference>
<sequence length="464" mass="51985">MTTQRRGMVTMLTAFLSLTIMMAGCGNANNESGNAGNMSKATNNTSAEDTNTATKEPVTLKIFKDAKNAQDPKFLKMLEDFKTETGITVEPNIVPGDGMDVYKKIDVALTTGDTTDIVVLDNPLLAQKYSENGWLLPLNDLMSEASYDAEKIYGKYLTKIEDKLYMLPTSATKWMVVYNKKIFDDAGVPYPTGEAWTWDEYIETAKKLTNKEKGIYGSYMLDYDNYMYFQATQQGDGVRGYKEDGTSNYDDPVFKQSLQFFGDLGNKHKIQPSWLEFKTKKLAWDGFMSGKYGMQFIGTWYMGLLSNKTNYPRDWKAGMVQVPTMKAGEGNNFGVTDGNGINKNSEHPKEALQFVQFAAENYYKYMNVLPARVDLTKDDLNSMFQGISEGIGGDITPEQLNKALFDNKLNYVQEKIIGPAADEYSKIIVQEAELYLVGEKSLDDTIATIKKRADQAITEAANNN</sequence>
<evidence type="ECO:0000256" key="7">
    <source>
        <dbReference type="SAM" id="SignalP"/>
    </source>
</evidence>
<gene>
    <name evidence="8" type="ORF">SY83_05305</name>
</gene>
<dbReference type="PANTHER" id="PTHR43649">
    <property type="entry name" value="ARABINOSE-BINDING PROTEIN-RELATED"/>
    <property type="match status" value="1"/>
</dbReference>
<dbReference type="PATRIC" id="fig|1178515.4.peg.1077"/>
<proteinExistence type="predicted"/>
<evidence type="ECO:0000313" key="8">
    <source>
        <dbReference type="EMBL" id="ANE45811.1"/>
    </source>
</evidence>
<evidence type="ECO:0000256" key="4">
    <source>
        <dbReference type="ARBA" id="ARBA00023139"/>
    </source>
</evidence>
<evidence type="ECO:0008006" key="10">
    <source>
        <dbReference type="Google" id="ProtNLM"/>
    </source>
</evidence>
<keyword evidence="3" id="KW-0472">Membrane</keyword>
<evidence type="ECO:0000256" key="1">
    <source>
        <dbReference type="ARBA" id="ARBA00022475"/>
    </source>
</evidence>
<feature type="compositionally biased region" description="Polar residues" evidence="6">
    <location>
        <begin position="39"/>
        <end position="53"/>
    </location>
</feature>
<dbReference type="InterPro" id="IPR050490">
    <property type="entry name" value="Bact_solute-bd_prot1"/>
</dbReference>
<protein>
    <recommendedName>
        <fullName evidence="10">ABC transporter substrate-binding protein</fullName>
    </recommendedName>
</protein>
<accession>A0A172TFJ1</accession>
<keyword evidence="9" id="KW-1185">Reference proteome</keyword>
<dbReference type="PROSITE" id="PS51257">
    <property type="entry name" value="PROKAR_LIPOPROTEIN"/>
    <property type="match status" value="1"/>
</dbReference>
<feature type="region of interest" description="Disordered" evidence="6">
    <location>
        <begin position="34"/>
        <end position="53"/>
    </location>
</feature>
<evidence type="ECO:0000256" key="6">
    <source>
        <dbReference type="SAM" id="MobiDB-lite"/>
    </source>
</evidence>
<evidence type="ECO:0000256" key="2">
    <source>
        <dbReference type="ARBA" id="ARBA00022729"/>
    </source>
</evidence>
<dbReference type="EMBL" id="CP011388">
    <property type="protein sequence ID" value="ANE45811.1"/>
    <property type="molecule type" value="Genomic_DNA"/>
</dbReference>
<evidence type="ECO:0000313" key="9">
    <source>
        <dbReference type="Proteomes" id="UP000076927"/>
    </source>
</evidence>
<dbReference type="CDD" id="cd13585">
    <property type="entry name" value="PBP2_TMBP_like"/>
    <property type="match status" value="1"/>
</dbReference>
<dbReference type="AlphaFoldDB" id="A0A172TFJ1"/>
<feature type="chain" id="PRO_5008000730" description="ABC transporter substrate-binding protein" evidence="7">
    <location>
        <begin position="29"/>
        <end position="464"/>
    </location>
</feature>
<feature type="signal peptide" evidence="7">
    <location>
        <begin position="1"/>
        <end position="28"/>
    </location>
</feature>